<keyword evidence="2" id="KW-0028">Amino-acid biosynthesis</keyword>
<feature type="domain" description="Pyrroline-5-carboxylate reductase dimerisation" evidence="7">
    <location>
        <begin position="156"/>
        <end position="252"/>
    </location>
</feature>
<dbReference type="InterPro" id="IPR008927">
    <property type="entry name" value="6-PGluconate_DH-like_C_sf"/>
</dbReference>
<accession>A0A399IXK2</accession>
<dbReference type="SUPFAM" id="SSF51735">
    <property type="entry name" value="NAD(P)-binding Rossmann-fold domains"/>
    <property type="match status" value="1"/>
</dbReference>
<dbReference type="Proteomes" id="UP000265930">
    <property type="component" value="Unassembled WGS sequence"/>
</dbReference>
<dbReference type="PIRSF" id="PIRSF000193">
    <property type="entry name" value="Pyrrol-5-carb_rd"/>
    <property type="match status" value="1"/>
</dbReference>
<evidence type="ECO:0000256" key="5">
    <source>
        <dbReference type="PIRSR" id="PIRSR000193-1"/>
    </source>
</evidence>
<dbReference type="PANTHER" id="PTHR11645:SF0">
    <property type="entry name" value="PYRROLINE-5-CARBOXYLATE REDUCTASE 3"/>
    <property type="match status" value="1"/>
</dbReference>
<dbReference type="Pfam" id="PF14748">
    <property type="entry name" value="P5CR_dimer"/>
    <property type="match status" value="1"/>
</dbReference>
<dbReference type="EMBL" id="QXDJ01000002">
    <property type="protein sequence ID" value="RII35486.1"/>
    <property type="molecule type" value="Genomic_DNA"/>
</dbReference>
<keyword evidence="2" id="KW-0641">Proline biosynthesis</keyword>
<sequence length="253" mass="28026">MEKDMKIGIIGFGHLGKALTKGLIFKNIVSKDEIFILAKSERTKDVAEKEFGVQVCNDINDIIEKASILFWVIKGNVFVELSKDIQQDVKHKINVSFMAGMTIKSMQEILGDIFITRAMPSVAIDRADGVIGYTKTNDTFVKKILNELGYAFEIEEKDIEKVTAFSACGLGFAAHILNAFQKAGQAFGFSKEVSEKIVSKTFCNAIDMGDYEETANAVATKGGATEQGILYFEVNNMNRIISEAMNKAYNKMK</sequence>
<protein>
    <recommendedName>
        <fullName evidence="10">Pyrroline-5-carboxylate reductase</fullName>
    </recommendedName>
</protein>
<evidence type="ECO:0000256" key="1">
    <source>
        <dbReference type="ARBA" id="ARBA00005525"/>
    </source>
</evidence>
<proteinExistence type="inferred from homology"/>
<dbReference type="InterPro" id="IPR000304">
    <property type="entry name" value="Pyrroline-COOH_reductase"/>
</dbReference>
<keyword evidence="3 5" id="KW-0521">NADP</keyword>
<evidence type="ECO:0000259" key="6">
    <source>
        <dbReference type="Pfam" id="PF03807"/>
    </source>
</evidence>
<evidence type="ECO:0000259" key="7">
    <source>
        <dbReference type="Pfam" id="PF14748"/>
    </source>
</evidence>
<dbReference type="GO" id="GO:0055129">
    <property type="term" value="P:L-proline biosynthetic process"/>
    <property type="evidence" value="ECO:0007669"/>
    <property type="project" value="TreeGrafter"/>
</dbReference>
<feature type="binding site" evidence="5">
    <location>
        <begin position="10"/>
        <end position="15"/>
    </location>
    <ligand>
        <name>NADP(+)</name>
        <dbReference type="ChEBI" id="CHEBI:58349"/>
    </ligand>
</feature>
<evidence type="ECO:0008006" key="10">
    <source>
        <dbReference type="Google" id="ProtNLM"/>
    </source>
</evidence>
<evidence type="ECO:0000313" key="8">
    <source>
        <dbReference type="EMBL" id="RII35486.1"/>
    </source>
</evidence>
<organism evidence="8 9">
    <name type="scientific">Clostridium chromiireducens</name>
    <dbReference type="NCBI Taxonomy" id="225345"/>
    <lineage>
        <taxon>Bacteria</taxon>
        <taxon>Bacillati</taxon>
        <taxon>Bacillota</taxon>
        <taxon>Clostridia</taxon>
        <taxon>Eubacteriales</taxon>
        <taxon>Clostridiaceae</taxon>
        <taxon>Clostridium</taxon>
    </lineage>
</organism>
<comment type="caution">
    <text evidence="8">The sequence shown here is derived from an EMBL/GenBank/DDBJ whole genome shotgun (WGS) entry which is preliminary data.</text>
</comment>
<gene>
    <name evidence="8" type="ORF">D2A34_09860</name>
</gene>
<feature type="domain" description="Pyrroline-5-carboxylate reductase catalytic N-terminal" evidence="6">
    <location>
        <begin position="6"/>
        <end position="100"/>
    </location>
</feature>
<dbReference type="PANTHER" id="PTHR11645">
    <property type="entry name" value="PYRROLINE-5-CARBOXYLATE REDUCTASE"/>
    <property type="match status" value="1"/>
</dbReference>
<comment type="similarity">
    <text evidence="1">Belongs to the pyrroline-5-carboxylate reductase family.</text>
</comment>
<dbReference type="Gene3D" id="3.40.50.720">
    <property type="entry name" value="NAD(P)-binding Rossmann-like Domain"/>
    <property type="match status" value="1"/>
</dbReference>
<evidence type="ECO:0000313" key="9">
    <source>
        <dbReference type="Proteomes" id="UP000265930"/>
    </source>
</evidence>
<dbReference type="InterPro" id="IPR036291">
    <property type="entry name" value="NAD(P)-bd_dom_sf"/>
</dbReference>
<evidence type="ECO:0000256" key="4">
    <source>
        <dbReference type="ARBA" id="ARBA00023002"/>
    </source>
</evidence>
<evidence type="ECO:0000256" key="3">
    <source>
        <dbReference type="ARBA" id="ARBA00022857"/>
    </source>
</evidence>
<name>A0A399IXK2_9CLOT</name>
<keyword evidence="4" id="KW-0560">Oxidoreductase</keyword>
<dbReference type="Gene3D" id="1.10.3730.10">
    <property type="entry name" value="ProC C-terminal domain-like"/>
    <property type="match status" value="1"/>
</dbReference>
<dbReference type="SUPFAM" id="SSF48179">
    <property type="entry name" value="6-phosphogluconate dehydrogenase C-terminal domain-like"/>
    <property type="match status" value="1"/>
</dbReference>
<reference evidence="8 9" key="1">
    <citation type="submission" date="2018-08" db="EMBL/GenBank/DDBJ databases">
        <title>Genome of Clostridium chromiireducens C1, DSM12136.</title>
        <authorList>
            <person name="Xing M."/>
            <person name="Wei Y."/>
            <person name="Ang E.L."/>
            <person name="Zhao H."/>
            <person name="Zhang Y."/>
        </authorList>
    </citation>
    <scope>NUCLEOTIDE SEQUENCE [LARGE SCALE GENOMIC DNA]</scope>
    <source>
        <strain evidence="8 9">C1</strain>
    </source>
</reference>
<dbReference type="AlphaFoldDB" id="A0A399IXK2"/>
<dbReference type="Pfam" id="PF03807">
    <property type="entry name" value="F420_oxidored"/>
    <property type="match status" value="1"/>
</dbReference>
<dbReference type="GO" id="GO:0004735">
    <property type="term" value="F:pyrroline-5-carboxylate reductase activity"/>
    <property type="evidence" value="ECO:0007669"/>
    <property type="project" value="InterPro"/>
</dbReference>
<evidence type="ECO:0000256" key="2">
    <source>
        <dbReference type="ARBA" id="ARBA00022650"/>
    </source>
</evidence>
<dbReference type="InterPro" id="IPR029036">
    <property type="entry name" value="P5CR_dimer"/>
</dbReference>
<dbReference type="InterPro" id="IPR028939">
    <property type="entry name" value="P5C_Rdtase_cat_N"/>
</dbReference>